<dbReference type="KEGG" id="fvn:FVRRES_09016"/>
<feature type="compositionally biased region" description="Low complexity" evidence="1">
    <location>
        <begin position="90"/>
        <end position="115"/>
    </location>
</feature>
<feature type="compositionally biased region" description="Polar residues" evidence="1">
    <location>
        <begin position="118"/>
        <end position="129"/>
    </location>
</feature>
<evidence type="ECO:0000313" key="2">
    <source>
        <dbReference type="EMBL" id="CEI68939.1"/>
    </source>
</evidence>
<dbReference type="GeneID" id="37260655"/>
<feature type="compositionally biased region" description="Acidic residues" evidence="1">
    <location>
        <begin position="132"/>
        <end position="144"/>
    </location>
</feature>
<dbReference type="Proteomes" id="UP000245910">
    <property type="component" value="Chromosome III"/>
</dbReference>
<evidence type="ECO:0000256" key="1">
    <source>
        <dbReference type="SAM" id="MobiDB-lite"/>
    </source>
</evidence>
<feature type="region of interest" description="Disordered" evidence="1">
    <location>
        <begin position="1"/>
        <end position="283"/>
    </location>
</feature>
<accession>A0A2L2TG43</accession>
<feature type="compositionally biased region" description="Basic and acidic residues" evidence="1">
    <location>
        <begin position="49"/>
        <end position="66"/>
    </location>
</feature>
<sequence length="420" mass="44580">MAPHKSTLESKPAPQTPIRQTRARSKLSNAAPLMQGLDQRGQAQGPLIEKPKTRADRKSAHKRDSSSKSVLKKANNKERRKDKVGFRARLSYSATPPLSPAATSPSSTAQQLAAQEAAGSSDNVDASQGPSDGDDFSNDADDSNDAPPAQDNSNHIPSAEDSNLSDAPDSDSSDLSSPAQNHEGGDDSDSSDSSTSSDSPESPNSAGIPEPNLSANQGGAGGHDLLAEENEDPNVSGSSDNGIPPSEPSAHCKVLTPINVPTNTDSSGSSSPSSGNFSPLLLPNPDPEIPGLFGSGVRARPHYGWYEQYHQTGRDCAKVHGCTHNPGRVCHSCHANWQKAWSVYFKAHEVLDEAVANPEKYLVDTGLDVRKDYMGHLLEGSGWEVLALELQPPTGNSIRLHPTRIAKHRLAFAQMGVDMQ</sequence>
<reference evidence="3" key="1">
    <citation type="submission" date="2014-10" db="EMBL/GenBank/DDBJ databases">
        <authorList>
            <person name="King R."/>
        </authorList>
    </citation>
    <scope>NUCLEOTIDE SEQUENCE [LARGE SCALE GENOMIC DNA]</scope>
    <source>
        <strain evidence="3">A3/5</strain>
    </source>
</reference>
<protein>
    <submittedName>
        <fullName evidence="2">Uncharacterized protein</fullName>
    </submittedName>
</protein>
<feature type="compositionally biased region" description="Low complexity" evidence="1">
    <location>
        <begin position="266"/>
        <end position="281"/>
    </location>
</feature>
<organism evidence="2 3">
    <name type="scientific">Fusarium venenatum</name>
    <dbReference type="NCBI Taxonomy" id="56646"/>
    <lineage>
        <taxon>Eukaryota</taxon>
        <taxon>Fungi</taxon>
        <taxon>Dikarya</taxon>
        <taxon>Ascomycota</taxon>
        <taxon>Pezizomycotina</taxon>
        <taxon>Sordariomycetes</taxon>
        <taxon>Hypocreomycetidae</taxon>
        <taxon>Hypocreales</taxon>
        <taxon>Nectriaceae</taxon>
        <taxon>Fusarium</taxon>
    </lineage>
</organism>
<dbReference type="OrthoDB" id="5105924at2759"/>
<dbReference type="STRING" id="56646.A0A2L2TG43"/>
<evidence type="ECO:0000313" key="3">
    <source>
        <dbReference type="Proteomes" id="UP000245910"/>
    </source>
</evidence>
<name>A0A2L2TG43_9HYPO</name>
<feature type="compositionally biased region" description="Basic and acidic residues" evidence="1">
    <location>
        <begin position="75"/>
        <end position="85"/>
    </location>
</feature>
<dbReference type="AlphaFoldDB" id="A0A2L2TG43"/>
<proteinExistence type="predicted"/>
<keyword evidence="3" id="KW-1185">Reference proteome</keyword>
<dbReference type="RefSeq" id="XP_025592654.1">
    <property type="nucleotide sequence ID" value="XM_025737834.1"/>
</dbReference>
<dbReference type="EMBL" id="LN649231">
    <property type="protein sequence ID" value="CEI68939.1"/>
    <property type="molecule type" value="Genomic_DNA"/>
</dbReference>